<dbReference type="EMBL" id="JBHULM010000011">
    <property type="protein sequence ID" value="MFD2542828.1"/>
    <property type="molecule type" value="Genomic_DNA"/>
</dbReference>
<dbReference type="InterPro" id="IPR026341">
    <property type="entry name" value="T9SS_type_B"/>
</dbReference>
<protein>
    <submittedName>
        <fullName evidence="3">Choice-of-anchor J domain-containing protein</fullName>
    </submittedName>
</protein>
<dbReference type="Pfam" id="PF07675">
    <property type="entry name" value="Cleaved_Adhesin"/>
    <property type="match status" value="4"/>
</dbReference>
<feature type="domain" description="Fibronectin type-III" evidence="2">
    <location>
        <begin position="972"/>
        <end position="1060"/>
    </location>
</feature>
<dbReference type="Gene3D" id="2.60.120.200">
    <property type="match status" value="4"/>
</dbReference>
<proteinExistence type="predicted"/>
<organism evidence="3 4">
    <name type="scientific">Lacinutrix gracilariae</name>
    <dbReference type="NCBI Taxonomy" id="1747198"/>
    <lineage>
        <taxon>Bacteria</taxon>
        <taxon>Pseudomonadati</taxon>
        <taxon>Bacteroidota</taxon>
        <taxon>Flavobacteriia</taxon>
        <taxon>Flavobacteriales</taxon>
        <taxon>Flavobacteriaceae</taxon>
        <taxon>Lacinutrix</taxon>
    </lineage>
</organism>
<dbReference type="Pfam" id="PF13585">
    <property type="entry name" value="CHU_C"/>
    <property type="match status" value="1"/>
</dbReference>
<evidence type="ECO:0000259" key="2">
    <source>
        <dbReference type="PROSITE" id="PS50853"/>
    </source>
</evidence>
<dbReference type="NCBIfam" id="TIGR04131">
    <property type="entry name" value="Bac_Flav_CTERM"/>
    <property type="match status" value="1"/>
</dbReference>
<dbReference type="PROSITE" id="PS50853">
    <property type="entry name" value="FN3"/>
    <property type="match status" value="5"/>
</dbReference>
<dbReference type="Gene3D" id="2.60.40.4070">
    <property type="match status" value="1"/>
</dbReference>
<dbReference type="Gene3D" id="2.60.40.10">
    <property type="entry name" value="Immunoglobulins"/>
    <property type="match status" value="5"/>
</dbReference>
<comment type="caution">
    <text evidence="3">The sequence shown here is derived from an EMBL/GenBank/DDBJ whole genome shotgun (WGS) entry which is preliminary data.</text>
</comment>
<dbReference type="RefSeq" id="WP_379904101.1">
    <property type="nucleotide sequence ID" value="NZ_JBHULM010000011.1"/>
</dbReference>
<dbReference type="Pfam" id="PF00041">
    <property type="entry name" value="fn3"/>
    <property type="match status" value="3"/>
</dbReference>
<keyword evidence="4" id="KW-1185">Reference proteome</keyword>
<dbReference type="PANTHER" id="PTHR46708:SF2">
    <property type="entry name" value="FIBRONECTIN TYPE-III DOMAIN-CONTAINING PROTEIN"/>
    <property type="match status" value="1"/>
</dbReference>
<reference evidence="4" key="1">
    <citation type="journal article" date="2019" name="Int. J. Syst. Evol. Microbiol.">
        <title>The Global Catalogue of Microorganisms (GCM) 10K type strain sequencing project: providing services to taxonomists for standard genome sequencing and annotation.</title>
        <authorList>
            <consortium name="The Broad Institute Genomics Platform"/>
            <consortium name="The Broad Institute Genome Sequencing Center for Infectious Disease"/>
            <person name="Wu L."/>
            <person name="Ma J."/>
        </authorList>
    </citation>
    <scope>NUCLEOTIDE SEQUENCE [LARGE SCALE GENOMIC DNA]</scope>
    <source>
        <strain evidence="4">KCTC 42808</strain>
    </source>
</reference>
<feature type="domain" description="Fibronectin type-III" evidence="2">
    <location>
        <begin position="1232"/>
        <end position="1325"/>
    </location>
</feature>
<dbReference type="Proteomes" id="UP001597467">
    <property type="component" value="Unassembled WGS sequence"/>
</dbReference>
<feature type="domain" description="Fibronectin type-III" evidence="2">
    <location>
        <begin position="719"/>
        <end position="809"/>
    </location>
</feature>
<feature type="domain" description="Fibronectin type-III" evidence="2">
    <location>
        <begin position="224"/>
        <end position="311"/>
    </location>
</feature>
<dbReference type="InterPro" id="IPR003961">
    <property type="entry name" value="FN3_dom"/>
</dbReference>
<dbReference type="Pfam" id="PF19081">
    <property type="entry name" value="Ig_7"/>
    <property type="match status" value="1"/>
</dbReference>
<accession>A0ABW5K1Q9</accession>
<gene>
    <name evidence="3" type="ORF">ACFSSB_10910</name>
</gene>
<evidence type="ECO:0000313" key="3">
    <source>
        <dbReference type="EMBL" id="MFD2542828.1"/>
    </source>
</evidence>
<dbReference type="PANTHER" id="PTHR46708">
    <property type="entry name" value="TENASCIN"/>
    <property type="match status" value="1"/>
</dbReference>
<keyword evidence="1" id="KW-0677">Repeat</keyword>
<name>A0ABW5K1Q9_9FLAO</name>
<feature type="domain" description="Fibronectin type-III" evidence="2">
    <location>
        <begin position="469"/>
        <end position="560"/>
    </location>
</feature>
<dbReference type="InterPro" id="IPR013783">
    <property type="entry name" value="Ig-like_fold"/>
</dbReference>
<evidence type="ECO:0000256" key="1">
    <source>
        <dbReference type="ARBA" id="ARBA00022737"/>
    </source>
</evidence>
<sequence>MKNKLHNPVAINNLFFLKERSSIKLDFKIKNLLFVLLIGFLFLSTNKSYAQLVEDFNSGVPNTWTIIDNGVGTTNWQSTTDGYLGTSGVSVNPSADNIGDQNTAEYFLVTPQVTVPENGEIQFYTKQASAIDNGAAYEIRISTAAQPDINGFNIVIQSYTEANLNNGSPTNYEKKVVELPSSIPAGFNIYIAFVAVNTQNGTTPTGDEWFVDTISVVEGCEDILEEDVTIDAITVNGAEVSWSHPTATNFEIQILPSGGTPAESGIPVTGNTYSLSSLDEDTEFDVYLAAICDNDTQSDFTGPYSFKTLKLGLSCDAPIEIPDISTTPYVLADNLDAWANPDVVYSTQGANCISGSSTTNYLNGNKIFLSYTPTEDGLLTLTQTTFTGTGGENDNCYNDSSSLFVYESCSDVGVNCMAGTITTDPFDPKTISNLLVQQGQTYIIVVSSQLSTTAGICFELEISSPTCAPPGEIVYNSLTENSVSLSWDNNGGFSDSWEYVIVPTNSGEPTGSGTATASNINNVINTGLSPDTTYDVYVRSVCNGTPGIWSNPTTFTTQCTVFDTPYSTDFETATNQNPEACWTTIDANNDGTQWSFIGGYATVVTSASQYENYDFYISPQINFNDGVQKRVRYKHRATQGVSTYAVKLSTTGVGVDDFTTVLTTETINNTNFQEIIVDIPETITGIVNIAWIVEPNTTESALRVAIDDVFIEDKPTCPDPTDPLVFNITTNSAWLVWTAGDSETQWEVAIQDLDSGIPTTSGVLTSSNFPYMATGLTPGNRYEYYVRAYCAEDDQSEWVGPVPFTTLCTSYDTPFYESFNDEDPDTQKFCWSVNDNNNDDATWSINETEAILETSVVSPPSSFDDYLISPAINIDGTKELKYKYRAQFSFFTGDPRYGLEVLMSTTNTNPSSFSVIAPFEVITNSEYIEKSVIIEGNGTIYIAFRVPPEFTGNFSVLNIEDVSITDAPACPNPANLIVETTTTNGATFSWTQGYQETAWNVVVQPAGSGVPTTTGEEVTQTNYTTTSLNPDTEYEVYVMANCGADGSEWVGPVAFRTLCTAFTSPFVETFNYDSTSEDCWQVVNNNDDGETWELDSASFPFEGDQAAAIFTGSNGQNEDWLISPTITITENQRLRYYYRVNDEFFTEDLEVLLSTSGTGLDQFTTVLYDSDDDPVLINNEEYKVKIINFPAGITGDINIAFHVPYFASTTSYRGQTLVIDNVNIEDVPECPEPTNVFLNNITDTAFQVNWDANGSETAWEISVQPTGTPAPTGSTEPEYLFETTTNPFTITGLTASTMYDVYVRAVCDGDEGAWTGPTEVITKCSFDNLCQYTFVLTSDSSSPTLDITQNNQVTQSLPFTGQAGEAFPVFLCSGVEFSLFFDTIGWSTPQYANFQFDILNDQGETVYSSPTGLIPRTTVYTGMVSCGVIDCPQPTDLTISDQSVFSWTPGGSETQWEVAVQPLQNGTIPQSGTIVSTNSYTPNAADFSDLNATTYEYFVRAICGTDDESYWSGPFEFVRNDDVSNAVTLPINNDGVCNVSSTNVSFINATASSETMSCEGVNNGDVWFQFTAASEIHSIEINNFSGGLRDSNGYPLYPEIVMTLYKDNAGTLEELACSYDNVIMAMYASELVVGENYKVRLTLNATYISEYLFSVCVKTPEDLCAVDIVNGGFEEPALEGLSGTNTIISLNTVPGWRSNLESSNNIFYWESLNAPGFEPYEGGQCVQVLSEQGTTIDPNDPNIKGLYRDLDTSEITLLEYSFAHLARFDGNTIQLFAGPVGGPYTMIQENLGTTLAWTVIADTYQVPAGQNQTRFIFRASDGDDIGNVLDAVSILPNSEIITEPFEVDCTNPTALLEANGIGQWIAGDENPGEVTITNDNTGEATVTDFFNPGTYTFIWQTGSCSYNIEVSYNGISEMPTVESPIEYCLNETAEALTATTTSDYTLIWYTEAVGGTGSIIAPTPNTTAVGDTIYYVANQDENGCEGPRAELIVTINEAIVPELTFSYLETCILDTDNPTAILVDDFVTGGTFSSPTLTVDATTGEIDINSATEGVHDVVYTYNGDTDTCTLADSYTTTITFSQAIPAVTTFDYGATSFCELENTTVTPNLVNGFTTGGTFSSTTLTVDETTGALDLSSATIGNHDITYTYVANESACEEDGDFTVNIEITEAIATITDFTYAENTYCSDATPVLPILATDFTTGGIFSAEPGLTIDAVTGEINVATSTVGDYIVTYQIAEDIATCTQGNTSTFAISIQDIITPELAFSYADTCELVADNVMPLLNDNFVLGGTFSSTTLTVDPTTGAIDVTSATAGTHNITYTFGGDTDMCILSGSYTATINVTQAVSAVVTFDYGATSFCELNATTVLPNLATGFTIGGTFSSSTLTVDAVTGELDLTDASSGTHEVVYTFGGDVTACLADASFVLTIEIIEKTVPNTSFTYVDDVYCATSANVLPELAADFTTGGTFSAETGLTINSTTGEVTVSSSGIGNYTISYEVSEDLETCTEASVSTFNITILDTIEASIDGACNNEEYWLTVSPINGSYSPDEVTYTWMDANGNVVGENSELFNVTAYADQNPNITVPTQFTVYIDFGNCQTTASFTTERFACRNIPRGISPDGNGKNDTFDLTGFGVTNMIIFNRHGKEVYSFSGNYSNQWNGKSNKGKELPDGTYFYRIQKEDGSAVTGWVYINRAH</sequence>
<dbReference type="InterPro" id="IPR044023">
    <property type="entry name" value="Ig_7"/>
</dbReference>
<dbReference type="InterPro" id="IPR050991">
    <property type="entry name" value="ECM_Regulatory_Proteins"/>
</dbReference>
<dbReference type="CDD" id="cd00063">
    <property type="entry name" value="FN3"/>
    <property type="match status" value="4"/>
</dbReference>
<dbReference type="InterPro" id="IPR011628">
    <property type="entry name" value="Cleaved_adhesin"/>
</dbReference>
<dbReference type="SMART" id="SM00060">
    <property type="entry name" value="FN3"/>
    <property type="match status" value="6"/>
</dbReference>
<dbReference type="SUPFAM" id="SSF49265">
    <property type="entry name" value="Fibronectin type III"/>
    <property type="match status" value="4"/>
</dbReference>
<dbReference type="NCBIfam" id="NF038128">
    <property type="entry name" value="choice_anch_J"/>
    <property type="match status" value="4"/>
</dbReference>
<evidence type="ECO:0000313" key="4">
    <source>
        <dbReference type="Proteomes" id="UP001597467"/>
    </source>
</evidence>
<dbReference type="InterPro" id="IPR036116">
    <property type="entry name" value="FN3_sf"/>
</dbReference>